<proteinExistence type="predicted"/>
<reference evidence="1" key="1">
    <citation type="submission" date="2022-04" db="EMBL/GenBank/DDBJ databases">
        <title>Genome of the entomopathogenic fungus Entomophthora muscae.</title>
        <authorList>
            <person name="Elya C."/>
            <person name="Lovett B.R."/>
            <person name="Lee E."/>
            <person name="Macias A.M."/>
            <person name="Hajek A.E."/>
            <person name="De Bivort B.L."/>
            <person name="Kasson M.T."/>
            <person name="De Fine Licht H.H."/>
            <person name="Stajich J.E."/>
        </authorList>
    </citation>
    <scope>NUCLEOTIDE SEQUENCE</scope>
    <source>
        <strain evidence="1">Berkeley</strain>
    </source>
</reference>
<sequence>MNMGLIKSDIKVQSPEISLEELYAGRAVVLKVFGRLGCPFSKREADHISKHKGKMESYGVSLVGISFDAEGEEHFMKAGHWNGEMYIDYNRQVYDLLHLARMSKLQALHWLLQKRNRSVIKNFSSLLQSDLFQLGGTFVISAKGQILYASRQSSISEMSNVFEILQICRKEFLYHKYKVVSISTQPKQKLGHANGQKQKSTRLANKPPSDWSPWRRSSVQV</sequence>
<keyword evidence="2" id="KW-1185">Reference proteome</keyword>
<gene>
    <name evidence="1" type="ORF">DSO57_1000283</name>
</gene>
<name>A0ACC2SY94_9FUNG</name>
<evidence type="ECO:0000313" key="1">
    <source>
        <dbReference type="EMBL" id="KAJ9067374.1"/>
    </source>
</evidence>
<comment type="caution">
    <text evidence="1">The sequence shown here is derived from an EMBL/GenBank/DDBJ whole genome shotgun (WGS) entry which is preliminary data.</text>
</comment>
<evidence type="ECO:0000313" key="2">
    <source>
        <dbReference type="Proteomes" id="UP001165960"/>
    </source>
</evidence>
<protein>
    <submittedName>
        <fullName evidence="1">Uncharacterized protein</fullName>
    </submittedName>
</protein>
<dbReference type="EMBL" id="QTSX02004261">
    <property type="protein sequence ID" value="KAJ9067374.1"/>
    <property type="molecule type" value="Genomic_DNA"/>
</dbReference>
<accession>A0ACC2SY94</accession>
<dbReference type="Proteomes" id="UP001165960">
    <property type="component" value="Unassembled WGS sequence"/>
</dbReference>
<organism evidence="1 2">
    <name type="scientific">Entomophthora muscae</name>
    <dbReference type="NCBI Taxonomy" id="34485"/>
    <lineage>
        <taxon>Eukaryota</taxon>
        <taxon>Fungi</taxon>
        <taxon>Fungi incertae sedis</taxon>
        <taxon>Zoopagomycota</taxon>
        <taxon>Entomophthoromycotina</taxon>
        <taxon>Entomophthoromycetes</taxon>
        <taxon>Entomophthorales</taxon>
        <taxon>Entomophthoraceae</taxon>
        <taxon>Entomophthora</taxon>
    </lineage>
</organism>